<protein>
    <recommendedName>
        <fullName evidence="8">tRNA N6-adenosine threonylcarbamoyltransferase</fullName>
        <ecNumber evidence="8">2.3.1.234</ecNumber>
    </recommendedName>
    <alternativeName>
        <fullName evidence="8">N6-L-threonylcarbamoyladenine synthase</fullName>
        <shortName evidence="8">t(6)A synthase</shortName>
    </alternativeName>
    <alternativeName>
        <fullName evidence="8">t(6)A37 threonylcarbamoyladenosine biosynthesis protein TsaD</fullName>
    </alternativeName>
    <alternativeName>
        <fullName evidence="8">tRNA threonylcarbamoyladenosine biosynthesis protein TsaD</fullName>
    </alternativeName>
</protein>
<feature type="binding site" evidence="8">
    <location>
        <position position="117"/>
    </location>
    <ligand>
        <name>Fe cation</name>
        <dbReference type="ChEBI" id="CHEBI:24875"/>
    </ligand>
</feature>
<dbReference type="InterPro" id="IPR022450">
    <property type="entry name" value="TsaD"/>
</dbReference>
<evidence type="ECO:0000256" key="5">
    <source>
        <dbReference type="ARBA" id="ARBA00023004"/>
    </source>
</evidence>
<evidence type="ECO:0000313" key="11">
    <source>
        <dbReference type="Proteomes" id="UP000006898"/>
    </source>
</evidence>
<evidence type="ECO:0000259" key="9">
    <source>
        <dbReference type="Pfam" id="PF00814"/>
    </source>
</evidence>
<evidence type="ECO:0000256" key="8">
    <source>
        <dbReference type="HAMAP-Rule" id="MF_01445"/>
    </source>
</evidence>
<keyword evidence="6 8" id="KW-0012">Acyltransferase</keyword>
<dbReference type="EC" id="2.3.1.234" evidence="8"/>
<dbReference type="EMBL" id="FP565575">
    <property type="protein sequence ID" value="CBE69604.1"/>
    <property type="molecule type" value="Genomic_DNA"/>
</dbReference>
<reference evidence="10 11" key="1">
    <citation type="journal article" date="2010" name="Nature">
        <title>Nitrite-driven anaerobic methane oxidation by oxygenic bacteria.</title>
        <authorList>
            <person name="Ettwig K.F."/>
            <person name="Butler M.K."/>
            <person name="Le Paslier D."/>
            <person name="Pelletier E."/>
            <person name="Mangenot S."/>
            <person name="Kuypers M.M.M."/>
            <person name="Schreiber F."/>
            <person name="Dutilh B.E."/>
            <person name="Zedelius J."/>
            <person name="de Beer D."/>
            <person name="Gloerich J."/>
            <person name="Wessels H.J.C.T."/>
            <person name="van Allen T."/>
            <person name="Luesken F."/>
            <person name="Wu M."/>
            <person name="van de Pas-Schoonen K.T."/>
            <person name="Op den Camp H.J.M."/>
            <person name="Janssen-Megens E.M."/>
            <person name="Francoijs K-J."/>
            <person name="Stunnenberg H."/>
            <person name="Weissenbach J."/>
            <person name="Jetten M.S.M."/>
            <person name="Strous M."/>
        </authorList>
    </citation>
    <scope>NUCLEOTIDE SEQUENCE [LARGE SCALE GENOMIC DNA]</scope>
</reference>
<dbReference type="KEGG" id="mox:DAMO_2531"/>
<dbReference type="HAMAP" id="MF_01445">
    <property type="entry name" value="TsaD"/>
    <property type="match status" value="1"/>
</dbReference>
<feature type="binding site" evidence="8">
    <location>
        <position position="291"/>
    </location>
    <ligand>
        <name>substrate</name>
    </ligand>
</feature>
<dbReference type="FunFam" id="3.30.420.40:FF:000012">
    <property type="entry name" value="tRNA N6-adenosine threonylcarbamoyltransferase"/>
    <property type="match status" value="1"/>
</dbReference>
<sequence length="362" mass="37767">MAHLTLGIETSCDETAAAILEDGRRIRSSVVASQDLLHAPYGGVVPELASRRHTEVIWPVVREALTRAGVGLDNLDGIAATSGPGLIGSLLVGLCFGKALAFACGIPLVGVNHLEGHLYAALLDHEGLSFPFTGLVASGGHTHLYLATAPGEYRLLGRTRDDAAGEAFDKVAKFLGLGYPGGPLIEKWAQKGDPNAVRFPRSIPPRGSYDFSFSGLKTAVVNYVKSATFKVQGSGEPPLSPSPSTLDPRVVADICAGFQEAVVNVLVRVSLAAAKASASRRLVLAGGVACNGRLRSEFVERAPGEGVQVYYPTPSLCTDNAAMIAAAGYPRLLRGERALLSLNADADLALGLSACPTQADLT</sequence>
<name>D5MJL9_METO1</name>
<comment type="similarity">
    <text evidence="8">Belongs to the KAE1 / TsaD family.</text>
</comment>
<feature type="binding site" evidence="8">
    <location>
        <position position="113"/>
    </location>
    <ligand>
        <name>Fe cation</name>
        <dbReference type="ChEBI" id="CHEBI:24875"/>
    </ligand>
</feature>
<dbReference type="InterPro" id="IPR000905">
    <property type="entry name" value="Gcp-like_dom"/>
</dbReference>
<dbReference type="CDD" id="cd24133">
    <property type="entry name" value="ASKHA_NBD_TsaD_bac"/>
    <property type="match status" value="1"/>
</dbReference>
<evidence type="ECO:0000256" key="1">
    <source>
        <dbReference type="ARBA" id="ARBA00022490"/>
    </source>
</evidence>
<keyword evidence="1 8" id="KW-0963">Cytoplasm</keyword>
<feature type="binding site" evidence="8">
    <location>
        <begin position="136"/>
        <end position="140"/>
    </location>
    <ligand>
        <name>substrate</name>
    </ligand>
</feature>
<dbReference type="PANTHER" id="PTHR11735:SF6">
    <property type="entry name" value="TRNA N6-ADENOSINE THREONYLCARBAMOYLTRANSFERASE, MITOCHONDRIAL"/>
    <property type="match status" value="1"/>
</dbReference>
<dbReference type="PATRIC" id="fig|671143.5.peg.2225"/>
<dbReference type="GO" id="GO:0005737">
    <property type="term" value="C:cytoplasm"/>
    <property type="evidence" value="ECO:0007669"/>
    <property type="project" value="UniProtKB-SubCell"/>
</dbReference>
<comment type="cofactor">
    <cofactor evidence="8">
        <name>Fe(2+)</name>
        <dbReference type="ChEBI" id="CHEBI:29033"/>
    </cofactor>
    <text evidence="8">Binds 1 Fe(2+) ion per subunit.</text>
</comment>
<dbReference type="GO" id="GO:0002949">
    <property type="term" value="P:tRNA threonylcarbamoyladenosine modification"/>
    <property type="evidence" value="ECO:0007669"/>
    <property type="project" value="UniProtKB-UniRule"/>
</dbReference>
<keyword evidence="2 8" id="KW-0808">Transferase</keyword>
<dbReference type="NCBIfam" id="TIGR00329">
    <property type="entry name" value="gcp_kae1"/>
    <property type="match status" value="1"/>
</dbReference>
<dbReference type="InterPro" id="IPR017861">
    <property type="entry name" value="KAE1/TsaD"/>
</dbReference>
<accession>D5MJL9</accession>
<dbReference type="NCBIfam" id="TIGR03723">
    <property type="entry name" value="T6A_TsaD_YgjD"/>
    <property type="match status" value="1"/>
</dbReference>
<dbReference type="Gene3D" id="3.30.420.40">
    <property type="match status" value="2"/>
</dbReference>
<proteinExistence type="inferred from homology"/>
<dbReference type="Pfam" id="PF00814">
    <property type="entry name" value="TsaD"/>
    <property type="match status" value="1"/>
</dbReference>
<comment type="subcellular location">
    <subcellularLocation>
        <location evidence="8">Cytoplasm</location>
    </subcellularLocation>
</comment>
<dbReference type="SUPFAM" id="SSF53067">
    <property type="entry name" value="Actin-like ATPase domain"/>
    <property type="match status" value="1"/>
</dbReference>
<evidence type="ECO:0000256" key="2">
    <source>
        <dbReference type="ARBA" id="ARBA00022679"/>
    </source>
</evidence>
<dbReference type="Proteomes" id="UP000006898">
    <property type="component" value="Chromosome"/>
</dbReference>
<feature type="binding site" evidence="8">
    <location>
        <position position="186"/>
    </location>
    <ligand>
        <name>substrate</name>
    </ligand>
</feature>
<evidence type="ECO:0000256" key="6">
    <source>
        <dbReference type="ARBA" id="ARBA00023315"/>
    </source>
</evidence>
<keyword evidence="4 8" id="KW-0479">Metal-binding</keyword>
<evidence type="ECO:0000256" key="4">
    <source>
        <dbReference type="ARBA" id="ARBA00022723"/>
    </source>
</evidence>
<feature type="domain" description="Gcp-like" evidence="9">
    <location>
        <begin position="26"/>
        <end position="325"/>
    </location>
</feature>
<keyword evidence="5 8" id="KW-0408">Iron</keyword>
<dbReference type="HOGENOM" id="CLU_023208_0_2_0"/>
<dbReference type="STRING" id="671143.DAMO_2531"/>
<dbReference type="PANTHER" id="PTHR11735">
    <property type="entry name" value="TRNA N6-ADENOSINE THREONYLCARBAMOYLTRANSFERASE"/>
    <property type="match status" value="1"/>
</dbReference>
<keyword evidence="3 8" id="KW-0819">tRNA processing</keyword>
<evidence type="ECO:0000256" key="3">
    <source>
        <dbReference type="ARBA" id="ARBA00022694"/>
    </source>
</evidence>
<dbReference type="GO" id="GO:0061711">
    <property type="term" value="F:tRNA N(6)-L-threonylcarbamoyladenine synthase activity"/>
    <property type="evidence" value="ECO:0007669"/>
    <property type="project" value="UniProtKB-EC"/>
</dbReference>
<organism evidence="10 11">
    <name type="scientific">Methylomirabilis oxygeniifera</name>
    <dbReference type="NCBI Taxonomy" id="671143"/>
    <lineage>
        <taxon>Bacteria</taxon>
        <taxon>Candidatus Methylomirabilota</taxon>
        <taxon>Candidatus Methylomirabilia</taxon>
        <taxon>Candidatus Methylomirabilales</taxon>
        <taxon>Candidatus Methylomirabilaceae</taxon>
        <taxon>Candidatus Methylomirabilis</taxon>
    </lineage>
</organism>
<dbReference type="InterPro" id="IPR043129">
    <property type="entry name" value="ATPase_NBD"/>
</dbReference>
<comment type="catalytic activity">
    <reaction evidence="7 8">
        <text>L-threonylcarbamoyladenylate + adenosine(37) in tRNA = N(6)-L-threonylcarbamoyladenosine(37) in tRNA + AMP + H(+)</text>
        <dbReference type="Rhea" id="RHEA:37059"/>
        <dbReference type="Rhea" id="RHEA-COMP:10162"/>
        <dbReference type="Rhea" id="RHEA-COMP:10163"/>
        <dbReference type="ChEBI" id="CHEBI:15378"/>
        <dbReference type="ChEBI" id="CHEBI:73682"/>
        <dbReference type="ChEBI" id="CHEBI:74411"/>
        <dbReference type="ChEBI" id="CHEBI:74418"/>
        <dbReference type="ChEBI" id="CHEBI:456215"/>
        <dbReference type="EC" id="2.3.1.234"/>
    </reaction>
</comment>
<comment type="function">
    <text evidence="8">Required for the formation of a threonylcarbamoyl group on adenosine at position 37 (t(6)A37) in tRNAs that read codons beginning with adenine. Is involved in the transfer of the threonylcarbamoyl moiety of threonylcarbamoyl-AMP (TC-AMP) to the N6 group of A37, together with TsaE and TsaB. TsaD likely plays a direct catalytic role in this reaction.</text>
</comment>
<feature type="binding site" evidence="8">
    <location>
        <position position="182"/>
    </location>
    <ligand>
        <name>substrate</name>
    </ligand>
</feature>
<dbReference type="FunFam" id="3.30.420.40:FF:000040">
    <property type="entry name" value="tRNA N6-adenosine threonylcarbamoyltransferase"/>
    <property type="match status" value="1"/>
</dbReference>
<dbReference type="AlphaFoldDB" id="D5MJL9"/>
<feature type="binding site" evidence="8">
    <location>
        <position position="169"/>
    </location>
    <ligand>
        <name>substrate</name>
    </ligand>
</feature>
<feature type="binding site" evidence="8">
    <location>
        <position position="319"/>
    </location>
    <ligand>
        <name>Fe cation</name>
        <dbReference type="ChEBI" id="CHEBI:24875"/>
    </ligand>
</feature>
<evidence type="ECO:0000256" key="7">
    <source>
        <dbReference type="ARBA" id="ARBA00048117"/>
    </source>
</evidence>
<evidence type="ECO:0000313" key="10">
    <source>
        <dbReference type="EMBL" id="CBE69604.1"/>
    </source>
</evidence>
<gene>
    <name evidence="8" type="primary">tsaD</name>
    <name evidence="10" type="ORF">DAMO_2531</name>
</gene>
<dbReference type="GO" id="GO:0005506">
    <property type="term" value="F:iron ion binding"/>
    <property type="evidence" value="ECO:0007669"/>
    <property type="project" value="UniProtKB-UniRule"/>
</dbReference>
<dbReference type="eggNOG" id="COG0533">
    <property type="taxonomic scope" value="Bacteria"/>
</dbReference>
<dbReference type="PRINTS" id="PR00789">
    <property type="entry name" value="OSIALOPTASE"/>
</dbReference>